<comment type="caution">
    <text evidence="1">The sequence shown here is derived from an EMBL/GenBank/DDBJ whole genome shotgun (WGS) entry which is preliminary data.</text>
</comment>
<sequence>MNETDTSEEIYEAILIIEGWKKIGISKELARIYSYSGIYCRRIFGLTEIEQYLYRSVVDFGFIDSVFKRSNLGHKILRLPIVKSIELGSVVNLGGILCTPIEDDDIFANITISSLSFLANPGFIATTSQQSNKLVRIYLSISPSRAVWVLNAVYAAVAAKVVSCGVKVLADPKGYSRCDAAVIYVDAASKDVALAVIRGMLASDEVVLRDQTPFGTCRADRGVAWAIAPDARTGGTSKSFGQWIADSLVEYVYNDDMIEACDVTSYFLAQGRELSAVYVAI</sequence>
<organism evidence="1 2">
    <name type="scientific">Ancylobacter radicis</name>
    <dbReference type="NCBI Taxonomy" id="2836179"/>
    <lineage>
        <taxon>Bacteria</taxon>
        <taxon>Pseudomonadati</taxon>
        <taxon>Pseudomonadota</taxon>
        <taxon>Alphaproteobacteria</taxon>
        <taxon>Hyphomicrobiales</taxon>
        <taxon>Xanthobacteraceae</taxon>
        <taxon>Ancylobacter</taxon>
    </lineage>
</organism>
<keyword evidence="2" id="KW-1185">Reference proteome</keyword>
<proteinExistence type="predicted"/>
<dbReference type="Proteomes" id="UP001166585">
    <property type="component" value="Unassembled WGS sequence"/>
</dbReference>
<dbReference type="EMBL" id="JAHCQH010000016">
    <property type="protein sequence ID" value="MBS9477715.1"/>
    <property type="molecule type" value="Genomic_DNA"/>
</dbReference>
<accession>A0ABS5R7R1</accession>
<dbReference type="InterPro" id="IPR040871">
    <property type="entry name" value="HopA1"/>
</dbReference>
<protein>
    <submittedName>
        <fullName evidence="1">Uncharacterized protein</fullName>
    </submittedName>
</protein>
<dbReference type="RefSeq" id="WP_213755560.1">
    <property type="nucleotide sequence ID" value="NZ_JAHCQH010000016.1"/>
</dbReference>
<name>A0ABS5R7R1_9HYPH</name>
<evidence type="ECO:0000313" key="2">
    <source>
        <dbReference type="Proteomes" id="UP001166585"/>
    </source>
</evidence>
<evidence type="ECO:0000313" key="1">
    <source>
        <dbReference type="EMBL" id="MBS9477715.1"/>
    </source>
</evidence>
<reference evidence="1" key="1">
    <citation type="submission" date="2021-05" db="EMBL/GenBank/DDBJ databases">
        <authorList>
            <person name="Sun Q."/>
            <person name="Inoue M."/>
        </authorList>
    </citation>
    <scope>NUCLEOTIDE SEQUENCE</scope>
    <source>
        <strain evidence="1">VKM B-3255</strain>
    </source>
</reference>
<gene>
    <name evidence="1" type="ORF">KIP89_11400</name>
</gene>
<dbReference type="Pfam" id="PF17914">
    <property type="entry name" value="HopA1"/>
    <property type="match status" value="1"/>
</dbReference>